<dbReference type="AlphaFoldDB" id="A0A0R3C8K3"/>
<dbReference type="OrthoDB" id="8021526at2"/>
<feature type="region of interest" description="Disordered" evidence="1">
    <location>
        <begin position="24"/>
        <end position="54"/>
    </location>
</feature>
<dbReference type="EMBL" id="LJYF01000029">
    <property type="protein sequence ID" value="KRP93778.1"/>
    <property type="molecule type" value="Genomic_DNA"/>
</dbReference>
<name>A0A0R3C8K3_9BRAD</name>
<evidence type="ECO:0000313" key="3">
    <source>
        <dbReference type="Proteomes" id="UP000051380"/>
    </source>
</evidence>
<reference evidence="2 3" key="1">
    <citation type="submission" date="2015-09" db="EMBL/GenBank/DDBJ databases">
        <title>Draft Genome Sequence of the Strain BR 3267 (Bradyrhizobium yuanmingense) recommended as inoculant for cowpea in Brazil.</title>
        <authorList>
            <person name="Simoes-Araujo J.L."/>
            <person name="Zilli J.E."/>
        </authorList>
    </citation>
    <scope>NUCLEOTIDE SEQUENCE [LARGE SCALE GENOMIC DNA]</scope>
    <source>
        <strain evidence="2 3">BR3267</strain>
    </source>
</reference>
<protein>
    <submittedName>
        <fullName evidence="2">Uncharacterized protein</fullName>
    </submittedName>
</protein>
<organism evidence="2 3">
    <name type="scientific">Bradyrhizobium yuanmingense</name>
    <dbReference type="NCBI Taxonomy" id="108015"/>
    <lineage>
        <taxon>Bacteria</taxon>
        <taxon>Pseudomonadati</taxon>
        <taxon>Pseudomonadota</taxon>
        <taxon>Alphaproteobacteria</taxon>
        <taxon>Hyphomicrobiales</taxon>
        <taxon>Nitrobacteraceae</taxon>
        <taxon>Bradyrhizobium</taxon>
    </lineage>
</organism>
<dbReference type="Proteomes" id="UP000051380">
    <property type="component" value="Unassembled WGS sequence"/>
</dbReference>
<proteinExistence type="predicted"/>
<dbReference type="RefSeq" id="WP_057027928.1">
    <property type="nucleotide sequence ID" value="NZ_LJYF01000029.1"/>
</dbReference>
<evidence type="ECO:0000256" key="1">
    <source>
        <dbReference type="SAM" id="MobiDB-lite"/>
    </source>
</evidence>
<sequence>MTRLPPNPVEPGTSFQEPNVDHHASAITPVHPRAKSIGIDRTRGNDHKSHTSISRHSVVLDRLVDATIESALELSSIDAVSRINLDEARAPPGQIEPSSELAWLNEPNLAHSLLSFVTPRLRHSHVLRPEQHGLLLERLADTLSAAPEDLVPREGAALLQLELQRLILLRQSHNGLIKG</sequence>
<comment type="caution">
    <text evidence="2">The sequence shown here is derived from an EMBL/GenBank/DDBJ whole genome shotgun (WGS) entry which is preliminary data.</text>
</comment>
<evidence type="ECO:0000313" key="2">
    <source>
        <dbReference type="EMBL" id="KRP93778.1"/>
    </source>
</evidence>
<accession>A0A0R3C8K3</accession>
<feature type="compositionally biased region" description="Basic and acidic residues" evidence="1">
    <location>
        <begin position="38"/>
        <end position="49"/>
    </location>
</feature>
<gene>
    <name evidence="2" type="ORF">AOQ72_21010</name>
</gene>